<dbReference type="AlphaFoldDB" id="A0A1T4LIQ9"/>
<proteinExistence type="predicted"/>
<gene>
    <name evidence="1" type="ORF">SAMN02745149_01603</name>
</gene>
<name>A0A1T4LIQ9_TREPO</name>
<evidence type="ECO:0008006" key="3">
    <source>
        <dbReference type="Google" id="ProtNLM"/>
    </source>
</evidence>
<evidence type="ECO:0000313" key="2">
    <source>
        <dbReference type="Proteomes" id="UP000190423"/>
    </source>
</evidence>
<sequence length="189" mass="22588">MNLEAGDYYLEHLSDKINSYELKMFRVQYEETQLTRYLVNMAKKHERMMLNKTYLVRDKNNRNLVAWFSLKNATLPYNDKESSFLIPAIELTHFAVDERYKTIDLQDSLSVKTGEFIFWNLILPVVKYVSEKVACKDLFVFSINTPKLISYYKNRLGFQEIENIDDKLFFEYAVPDYDDNCKFLYFPLN</sequence>
<dbReference type="Gene3D" id="3.40.630.30">
    <property type="match status" value="1"/>
</dbReference>
<evidence type="ECO:0000313" key="1">
    <source>
        <dbReference type="EMBL" id="SJZ54284.1"/>
    </source>
</evidence>
<accession>A0A1T4LIQ9</accession>
<dbReference type="RefSeq" id="WP_078933505.1">
    <property type="nucleotide sequence ID" value="NZ_FUWG01000011.1"/>
</dbReference>
<organism evidence="1 2">
    <name type="scientific">Treponema porcinum</name>
    <dbReference type="NCBI Taxonomy" id="261392"/>
    <lineage>
        <taxon>Bacteria</taxon>
        <taxon>Pseudomonadati</taxon>
        <taxon>Spirochaetota</taxon>
        <taxon>Spirochaetia</taxon>
        <taxon>Spirochaetales</taxon>
        <taxon>Treponemataceae</taxon>
        <taxon>Treponema</taxon>
    </lineage>
</organism>
<protein>
    <recommendedName>
        <fullName evidence="3">GNAT family N-acetyltransferase</fullName>
    </recommendedName>
</protein>
<dbReference type="GeneID" id="78316888"/>
<dbReference type="Proteomes" id="UP000190423">
    <property type="component" value="Unassembled WGS sequence"/>
</dbReference>
<dbReference type="EMBL" id="FUWG01000011">
    <property type="protein sequence ID" value="SJZ54284.1"/>
    <property type="molecule type" value="Genomic_DNA"/>
</dbReference>
<keyword evidence="2" id="KW-1185">Reference proteome</keyword>
<dbReference type="OrthoDB" id="360371at2"/>
<reference evidence="1 2" key="1">
    <citation type="submission" date="2017-02" db="EMBL/GenBank/DDBJ databases">
        <authorList>
            <person name="Peterson S.W."/>
        </authorList>
    </citation>
    <scope>NUCLEOTIDE SEQUENCE [LARGE SCALE GENOMIC DNA]</scope>
    <source>
        <strain evidence="1 2">ATCC BAA-908</strain>
    </source>
</reference>